<feature type="compositionally biased region" description="Polar residues" evidence="10">
    <location>
        <begin position="266"/>
        <end position="283"/>
    </location>
</feature>
<feature type="domain" description="Transducer of regulated CREB activity N-terminal" evidence="11">
    <location>
        <begin position="3"/>
        <end position="46"/>
    </location>
</feature>
<dbReference type="Proteomes" id="UP000677228">
    <property type="component" value="Unassembled WGS sequence"/>
</dbReference>
<name>A0A8S2D1L4_9BILA</name>
<feature type="compositionally biased region" description="Low complexity" evidence="10">
    <location>
        <begin position="178"/>
        <end position="207"/>
    </location>
</feature>
<evidence type="ECO:0000256" key="2">
    <source>
        <dbReference type="ARBA" id="ARBA00004496"/>
    </source>
</evidence>
<evidence type="ECO:0000256" key="3">
    <source>
        <dbReference type="ARBA" id="ARBA00007167"/>
    </source>
</evidence>
<dbReference type="GO" id="GO:0045944">
    <property type="term" value="P:positive regulation of transcription by RNA polymerase II"/>
    <property type="evidence" value="ECO:0007669"/>
    <property type="project" value="TreeGrafter"/>
</dbReference>
<evidence type="ECO:0000256" key="6">
    <source>
        <dbReference type="ARBA" id="ARBA00023015"/>
    </source>
</evidence>
<evidence type="ECO:0000256" key="10">
    <source>
        <dbReference type="SAM" id="MobiDB-lite"/>
    </source>
</evidence>
<keyword evidence="6" id="KW-0805">Transcription regulation</keyword>
<keyword evidence="8" id="KW-0804">Transcription</keyword>
<feature type="compositionally biased region" description="Polar residues" evidence="10">
    <location>
        <begin position="318"/>
        <end position="327"/>
    </location>
</feature>
<feature type="region of interest" description="Disordered" evidence="10">
    <location>
        <begin position="161"/>
        <end position="327"/>
    </location>
</feature>
<dbReference type="EMBL" id="CAJNOK010001616">
    <property type="protein sequence ID" value="CAF0821244.1"/>
    <property type="molecule type" value="Genomic_DNA"/>
</dbReference>
<evidence type="ECO:0000313" key="12">
    <source>
        <dbReference type="EMBL" id="CAF0821244.1"/>
    </source>
</evidence>
<feature type="compositionally biased region" description="Low complexity" evidence="10">
    <location>
        <begin position="288"/>
        <end position="303"/>
    </location>
</feature>
<dbReference type="GO" id="GO:0051289">
    <property type="term" value="P:protein homotetramerization"/>
    <property type="evidence" value="ECO:0007669"/>
    <property type="project" value="InterPro"/>
</dbReference>
<dbReference type="InterPro" id="IPR024786">
    <property type="entry name" value="TORC"/>
</dbReference>
<feature type="region of interest" description="Disordered" evidence="10">
    <location>
        <begin position="348"/>
        <end position="378"/>
    </location>
</feature>
<organism evidence="12 14">
    <name type="scientific">Didymodactylos carnosus</name>
    <dbReference type="NCBI Taxonomy" id="1234261"/>
    <lineage>
        <taxon>Eukaryota</taxon>
        <taxon>Metazoa</taxon>
        <taxon>Spiralia</taxon>
        <taxon>Gnathifera</taxon>
        <taxon>Rotifera</taxon>
        <taxon>Eurotatoria</taxon>
        <taxon>Bdelloidea</taxon>
        <taxon>Philodinida</taxon>
        <taxon>Philodinidae</taxon>
        <taxon>Didymodactylos</taxon>
    </lineage>
</organism>
<comment type="subcellular location">
    <subcellularLocation>
        <location evidence="2">Cytoplasm</location>
    </subcellularLocation>
    <subcellularLocation>
        <location evidence="1">Nucleus</location>
    </subcellularLocation>
</comment>
<feature type="compositionally biased region" description="Polar residues" evidence="10">
    <location>
        <begin position="232"/>
        <end position="241"/>
    </location>
</feature>
<evidence type="ECO:0000256" key="7">
    <source>
        <dbReference type="ARBA" id="ARBA00023159"/>
    </source>
</evidence>
<evidence type="ECO:0000313" key="14">
    <source>
        <dbReference type="Proteomes" id="UP000677228"/>
    </source>
</evidence>
<comment type="caution">
    <text evidence="12">The sequence shown here is derived from an EMBL/GenBank/DDBJ whole genome shotgun (WGS) entry which is preliminary data.</text>
</comment>
<comment type="similarity">
    <text evidence="3">Belongs to the TORC family.</text>
</comment>
<gene>
    <name evidence="12" type="ORF">OVA965_LOCUS5659</name>
    <name evidence="13" type="ORF">TMI583_LOCUS5656</name>
</gene>
<dbReference type="Pfam" id="PF12884">
    <property type="entry name" value="TORC_N"/>
    <property type="match status" value="1"/>
</dbReference>
<reference evidence="12" key="1">
    <citation type="submission" date="2021-02" db="EMBL/GenBank/DDBJ databases">
        <authorList>
            <person name="Nowell W R."/>
        </authorList>
    </citation>
    <scope>NUCLEOTIDE SEQUENCE</scope>
</reference>
<evidence type="ECO:0000256" key="1">
    <source>
        <dbReference type="ARBA" id="ARBA00004123"/>
    </source>
</evidence>
<dbReference type="GO" id="GO:0005737">
    <property type="term" value="C:cytoplasm"/>
    <property type="evidence" value="ECO:0007669"/>
    <property type="project" value="UniProtKB-SubCell"/>
</dbReference>
<keyword evidence="9" id="KW-0539">Nucleus</keyword>
<evidence type="ECO:0000256" key="9">
    <source>
        <dbReference type="ARBA" id="ARBA00023242"/>
    </source>
</evidence>
<dbReference type="AlphaFoldDB" id="A0A8S2D1L4"/>
<evidence type="ECO:0000256" key="8">
    <source>
        <dbReference type="ARBA" id="ARBA00023163"/>
    </source>
</evidence>
<dbReference type="EMBL" id="CAJOBA010001616">
    <property type="protein sequence ID" value="CAF3605548.1"/>
    <property type="molecule type" value="Genomic_DNA"/>
</dbReference>
<keyword evidence="5" id="KW-0597">Phosphoprotein</keyword>
<evidence type="ECO:0000259" key="11">
    <source>
        <dbReference type="Pfam" id="PF12884"/>
    </source>
</evidence>
<accession>A0A8S2D1L4</accession>
<keyword evidence="7" id="KW-0010">Activator</keyword>
<evidence type="ECO:0000256" key="4">
    <source>
        <dbReference type="ARBA" id="ARBA00022490"/>
    </source>
</evidence>
<dbReference type="Proteomes" id="UP000682733">
    <property type="component" value="Unassembled WGS sequence"/>
</dbReference>
<dbReference type="GO" id="GO:0008140">
    <property type="term" value="F:cAMP response element binding protein binding"/>
    <property type="evidence" value="ECO:0007669"/>
    <property type="project" value="InterPro"/>
</dbReference>
<evidence type="ECO:0000313" key="13">
    <source>
        <dbReference type="EMBL" id="CAF3605548.1"/>
    </source>
</evidence>
<protein>
    <recommendedName>
        <fullName evidence="11">Transducer of regulated CREB activity N-terminal domain-containing protein</fullName>
    </recommendedName>
</protein>
<proteinExistence type="inferred from homology"/>
<dbReference type="InterPro" id="IPR024783">
    <property type="entry name" value="TORC_N"/>
</dbReference>
<sequence length="468" mass="52136">MTNPRKFAEKIALMQQKAAEGDAAFSKIIYEVEAAKQVENNGNLSERLLQPPETPWRRTHSDSSLHHTATIGLPINNDTSGTHTFFSFLKPVHLYDSQSSDHHLQQQPQFQQFHINNNCHIFDQSDNSQPYNDFMQTNNNINTIHHVPNTTNTIRCGNVLMLPTSQHPPHGGSLPDLSSFQHQSSMSHRQQQSYSSTPLSSSLYSQQFHHIQPRSSNHRNKSSISDDLFSLGPQQQLTSNIGPVKGPSPGIRRRHSPIGDGKITSPRRQNSPSPDVCSNQQTIYRVEPSSPQSQSSYSPQGSPHLLSSPANDMGPFSPQDNNQPYFTLPNQFDQISLEGSFVFAQGSSNTSHNHLNSSNGGPYTNSHQSTSATSSTTHNLNCLRPRTFFPTFIDDLSPYCQSQTVMTVSTKTSQKSPTIPNIILTDADSSKSDLSKDLSDFSNSFENLLNSDDLLDDNDFVRKLLFEK</sequence>
<dbReference type="PANTHER" id="PTHR13589:SF15">
    <property type="entry name" value="CREB-REGULATED TRANSCRIPTION COACTIVATOR, ISOFORM B"/>
    <property type="match status" value="1"/>
</dbReference>
<keyword evidence="4" id="KW-0963">Cytoplasm</keyword>
<dbReference type="GO" id="GO:0005634">
    <property type="term" value="C:nucleus"/>
    <property type="evidence" value="ECO:0007669"/>
    <property type="project" value="UniProtKB-SubCell"/>
</dbReference>
<dbReference type="PANTHER" id="PTHR13589">
    <property type="entry name" value="CREB-REGULATED TRANSCRIPTION COACTIVATOR"/>
    <property type="match status" value="1"/>
</dbReference>
<evidence type="ECO:0000256" key="5">
    <source>
        <dbReference type="ARBA" id="ARBA00022553"/>
    </source>
</evidence>